<feature type="region of interest" description="Disordered" evidence="1">
    <location>
        <begin position="109"/>
        <end position="128"/>
    </location>
</feature>
<dbReference type="Gene3D" id="3.30.750.24">
    <property type="entry name" value="STAS domain"/>
    <property type="match status" value="1"/>
</dbReference>
<dbReference type="EMBL" id="BMQK01000003">
    <property type="protein sequence ID" value="GGQ51244.1"/>
    <property type="molecule type" value="Genomic_DNA"/>
</dbReference>
<keyword evidence="4" id="KW-1185">Reference proteome</keyword>
<accession>A0A918BAG6</accession>
<comment type="caution">
    <text evidence="3">The sequence shown here is derived from an EMBL/GenBank/DDBJ whole genome shotgun (WGS) entry which is preliminary data.</text>
</comment>
<feature type="compositionally biased region" description="Gly residues" evidence="1">
    <location>
        <begin position="117"/>
        <end position="128"/>
    </location>
</feature>
<dbReference type="InterPro" id="IPR002645">
    <property type="entry name" value="STAS_dom"/>
</dbReference>
<dbReference type="Pfam" id="PF13466">
    <property type="entry name" value="STAS_2"/>
    <property type="match status" value="1"/>
</dbReference>
<dbReference type="PROSITE" id="PS50801">
    <property type="entry name" value="STAS"/>
    <property type="match status" value="1"/>
</dbReference>
<name>A0A918BAG6_9ACTN</name>
<dbReference type="Proteomes" id="UP000620156">
    <property type="component" value="Unassembled WGS sequence"/>
</dbReference>
<dbReference type="RefSeq" id="WP_189216383.1">
    <property type="nucleotide sequence ID" value="NZ_BMQK01000003.1"/>
</dbReference>
<dbReference type="AlphaFoldDB" id="A0A918BAG6"/>
<protein>
    <recommendedName>
        <fullName evidence="2">STAS domain-containing protein</fullName>
    </recommendedName>
</protein>
<gene>
    <name evidence="3" type="ORF">GCM10010145_20560</name>
</gene>
<dbReference type="CDD" id="cd07043">
    <property type="entry name" value="STAS_anti-anti-sigma_factors"/>
    <property type="match status" value="1"/>
</dbReference>
<evidence type="ECO:0000313" key="4">
    <source>
        <dbReference type="Proteomes" id="UP000620156"/>
    </source>
</evidence>
<feature type="domain" description="STAS" evidence="2">
    <location>
        <begin position="8"/>
        <end position="101"/>
    </location>
</feature>
<dbReference type="SUPFAM" id="SSF52091">
    <property type="entry name" value="SpoIIaa-like"/>
    <property type="match status" value="1"/>
</dbReference>
<reference evidence="3" key="2">
    <citation type="submission" date="2020-09" db="EMBL/GenBank/DDBJ databases">
        <authorList>
            <person name="Sun Q."/>
            <person name="Ohkuma M."/>
        </authorList>
    </citation>
    <scope>NUCLEOTIDE SEQUENCE</scope>
    <source>
        <strain evidence="3">JCM 3131</strain>
    </source>
</reference>
<evidence type="ECO:0000259" key="2">
    <source>
        <dbReference type="PROSITE" id="PS50801"/>
    </source>
</evidence>
<sequence>MTTPSPEFGLDITHASDVLVIEVVGDLDYETSDELLDTVVDHLAPDTALRRLRLDFRRLTWIDSLGLSTLLMVHRHTSAAGLTLELDNRPGFLDRMLDLTGTLDHFTATATAEGDPTGTGAGTGTGTG</sequence>
<dbReference type="InterPro" id="IPR058548">
    <property type="entry name" value="MlaB-like_STAS"/>
</dbReference>
<evidence type="ECO:0000256" key="1">
    <source>
        <dbReference type="SAM" id="MobiDB-lite"/>
    </source>
</evidence>
<dbReference type="InterPro" id="IPR036513">
    <property type="entry name" value="STAS_dom_sf"/>
</dbReference>
<proteinExistence type="predicted"/>
<reference evidence="3" key="1">
    <citation type="journal article" date="2014" name="Int. J. Syst. Evol. Microbiol.">
        <title>Complete genome sequence of Corynebacterium casei LMG S-19264T (=DSM 44701T), isolated from a smear-ripened cheese.</title>
        <authorList>
            <consortium name="US DOE Joint Genome Institute (JGI-PGF)"/>
            <person name="Walter F."/>
            <person name="Albersmeier A."/>
            <person name="Kalinowski J."/>
            <person name="Ruckert C."/>
        </authorList>
    </citation>
    <scope>NUCLEOTIDE SEQUENCE</scope>
    <source>
        <strain evidence="3">JCM 3131</strain>
    </source>
</reference>
<organism evidence="3 4">
    <name type="scientific">Streptomyces ruber</name>
    <dbReference type="NCBI Taxonomy" id="83378"/>
    <lineage>
        <taxon>Bacteria</taxon>
        <taxon>Bacillati</taxon>
        <taxon>Actinomycetota</taxon>
        <taxon>Actinomycetes</taxon>
        <taxon>Kitasatosporales</taxon>
        <taxon>Streptomycetaceae</taxon>
        <taxon>Streptomyces</taxon>
    </lineage>
</organism>
<evidence type="ECO:0000313" key="3">
    <source>
        <dbReference type="EMBL" id="GGQ51244.1"/>
    </source>
</evidence>